<dbReference type="RefSeq" id="WP_206654835.1">
    <property type="nucleotide sequence ID" value="NZ_CP071182.1"/>
</dbReference>
<reference evidence="1 2" key="1">
    <citation type="submission" date="2021-02" db="EMBL/GenBank/DDBJ databases">
        <title>Alicyclobacillus curvatus sp. nov. and Alicyclobacillus mengziensis sp. nov., two acidophilic bacteria isolated from acid mine drainage.</title>
        <authorList>
            <person name="Huang Y."/>
        </authorList>
    </citation>
    <scope>NUCLEOTIDE SEQUENCE [LARGE SCALE GENOMIC DNA]</scope>
    <source>
        <strain evidence="1 2">S30H14</strain>
    </source>
</reference>
<protein>
    <recommendedName>
        <fullName evidence="3">Helix-turn-helix domain-containing protein</fullName>
    </recommendedName>
</protein>
<evidence type="ECO:0000313" key="2">
    <source>
        <dbReference type="Proteomes" id="UP000663505"/>
    </source>
</evidence>
<evidence type="ECO:0000313" key="1">
    <source>
        <dbReference type="EMBL" id="QSO45467.1"/>
    </source>
</evidence>
<dbReference type="KEGG" id="afx:JZ786_12870"/>
<dbReference type="Proteomes" id="UP000663505">
    <property type="component" value="Chromosome"/>
</dbReference>
<accession>A0A9X7Z4L3</accession>
<organism evidence="1 2">
    <name type="scientific">Alicyclobacillus mengziensis</name>
    <dbReference type="NCBI Taxonomy" id="2931921"/>
    <lineage>
        <taxon>Bacteria</taxon>
        <taxon>Bacillati</taxon>
        <taxon>Bacillota</taxon>
        <taxon>Bacilli</taxon>
        <taxon>Bacillales</taxon>
        <taxon>Alicyclobacillaceae</taxon>
        <taxon>Alicyclobacillus</taxon>
    </lineage>
</organism>
<keyword evidence="2" id="KW-1185">Reference proteome</keyword>
<dbReference type="AlphaFoldDB" id="A0A9X7Z4L3"/>
<gene>
    <name evidence="1" type="ORF">JZ786_12870</name>
</gene>
<name>A0A9X7Z4L3_9BACL</name>
<proteinExistence type="predicted"/>
<sequence length="98" mass="11544">MYDEKLMTFQQIGDALGIPWWDVKKILRSHDVPPISEATRARRRRQKDFEVIYQMHITEQMTFVQIGQALGRSAPYIRKVLEDNGVKPVNYGQIGRRR</sequence>
<dbReference type="EMBL" id="CP071182">
    <property type="protein sequence ID" value="QSO45467.1"/>
    <property type="molecule type" value="Genomic_DNA"/>
</dbReference>
<evidence type="ECO:0008006" key="3">
    <source>
        <dbReference type="Google" id="ProtNLM"/>
    </source>
</evidence>